<evidence type="ECO:0000256" key="1">
    <source>
        <dbReference type="SAM" id="MobiDB-lite"/>
    </source>
</evidence>
<proteinExistence type="predicted"/>
<feature type="compositionally biased region" description="Polar residues" evidence="1">
    <location>
        <begin position="318"/>
        <end position="336"/>
    </location>
</feature>
<feature type="transmembrane region" description="Helical" evidence="2">
    <location>
        <begin position="12"/>
        <end position="31"/>
    </location>
</feature>
<reference evidence="4" key="1">
    <citation type="journal article" date="2018" name="Nat. Microbiol.">
        <title>Leveraging single-cell genomics to expand the fungal tree of life.</title>
        <authorList>
            <person name="Ahrendt S.R."/>
            <person name="Quandt C.A."/>
            <person name="Ciobanu D."/>
            <person name="Clum A."/>
            <person name="Salamov A."/>
            <person name="Andreopoulos B."/>
            <person name="Cheng J.F."/>
            <person name="Woyke T."/>
            <person name="Pelin A."/>
            <person name="Henrissat B."/>
            <person name="Reynolds N.K."/>
            <person name="Benny G.L."/>
            <person name="Smith M.E."/>
            <person name="James T.Y."/>
            <person name="Grigoriev I.V."/>
        </authorList>
    </citation>
    <scope>NUCLEOTIDE SEQUENCE [LARGE SCALE GENOMIC DNA]</scope>
    <source>
        <strain evidence="4">RSA 1356</strain>
    </source>
</reference>
<feature type="region of interest" description="Disordered" evidence="1">
    <location>
        <begin position="279"/>
        <end position="336"/>
    </location>
</feature>
<feature type="transmembrane region" description="Helical" evidence="2">
    <location>
        <begin position="84"/>
        <end position="102"/>
    </location>
</feature>
<feature type="transmembrane region" description="Helical" evidence="2">
    <location>
        <begin position="232"/>
        <end position="261"/>
    </location>
</feature>
<evidence type="ECO:0000313" key="3">
    <source>
        <dbReference type="EMBL" id="RKP05501.1"/>
    </source>
</evidence>
<name>A0A4P9XJF8_9FUNG</name>
<evidence type="ECO:0000313" key="4">
    <source>
        <dbReference type="Proteomes" id="UP000271241"/>
    </source>
</evidence>
<keyword evidence="4" id="KW-1185">Reference proteome</keyword>
<feature type="transmembrane region" description="Helical" evidence="2">
    <location>
        <begin position="209"/>
        <end position="226"/>
    </location>
</feature>
<feature type="transmembrane region" description="Helical" evidence="2">
    <location>
        <begin position="122"/>
        <end position="145"/>
    </location>
</feature>
<feature type="transmembrane region" description="Helical" evidence="2">
    <location>
        <begin position="165"/>
        <end position="188"/>
    </location>
</feature>
<dbReference type="EMBL" id="KZ993111">
    <property type="protein sequence ID" value="RKP05501.1"/>
    <property type="molecule type" value="Genomic_DNA"/>
</dbReference>
<gene>
    <name evidence="3" type="ORF">THASP1DRAFT_26013</name>
</gene>
<organism evidence="3 4">
    <name type="scientific">Thamnocephalis sphaerospora</name>
    <dbReference type="NCBI Taxonomy" id="78915"/>
    <lineage>
        <taxon>Eukaryota</taxon>
        <taxon>Fungi</taxon>
        <taxon>Fungi incertae sedis</taxon>
        <taxon>Zoopagomycota</taxon>
        <taxon>Zoopagomycotina</taxon>
        <taxon>Zoopagomycetes</taxon>
        <taxon>Zoopagales</taxon>
        <taxon>Sigmoideomycetaceae</taxon>
        <taxon>Thamnocephalis</taxon>
    </lineage>
</organism>
<feature type="transmembrane region" description="Helical" evidence="2">
    <location>
        <begin position="43"/>
        <end position="64"/>
    </location>
</feature>
<dbReference type="OrthoDB" id="5585295at2759"/>
<evidence type="ECO:0008006" key="5">
    <source>
        <dbReference type="Google" id="ProtNLM"/>
    </source>
</evidence>
<evidence type="ECO:0000256" key="2">
    <source>
        <dbReference type="SAM" id="Phobius"/>
    </source>
</evidence>
<accession>A0A4P9XJF8</accession>
<protein>
    <recommendedName>
        <fullName evidence="5">G-protein coupled receptors family 1 profile domain-containing protein</fullName>
    </recommendedName>
</protein>
<dbReference type="Proteomes" id="UP000271241">
    <property type="component" value="Unassembled WGS sequence"/>
</dbReference>
<keyword evidence="2" id="KW-1133">Transmembrane helix</keyword>
<dbReference type="AlphaFoldDB" id="A0A4P9XJF8"/>
<keyword evidence="2" id="KW-0472">Membrane</keyword>
<keyword evidence="2" id="KW-0812">Transmembrane</keyword>
<feature type="compositionally biased region" description="Basic and acidic residues" evidence="1">
    <location>
        <begin position="279"/>
        <end position="290"/>
    </location>
</feature>
<sequence length="358" mass="40384">MALTTIEWLPFVVGSVLLWTTDLVALTLAWTHRSFAPLKAKNLPLLTATMVASLFYWAGMAYSLGFLGDTGADSPFCSLAGLWLQYPFGLHAVLGILLFRYLKLHRVLIQCHTLTYHWQRNVILAGVLPLVTFYVVGTFVSLNITPYLNSSIASAVNRPESNTCVVGFVELSASMLIAGTLVCALAIFSMQLRKSSSSFKEFRETLHGVASQSISFALTAGLLLSGQTEALWARYLLVFVNMLATDYYIWKVLGGCLYSCLFRREESLRRYHEDYDRHARQHEQRQRQQWKEQALGSVSPNGSSYKRPFSSRLVATGGSHNTDASPSQQRYKRVSQVNGQRHIWTCHFLRRRSPLRNT</sequence>